<dbReference type="Proteomes" id="UP001472677">
    <property type="component" value="Unassembled WGS sequence"/>
</dbReference>
<accession>A0ABR2EI67</accession>
<dbReference type="Gene3D" id="1.20.1250.20">
    <property type="entry name" value="MFS general substrate transporter like domains"/>
    <property type="match status" value="1"/>
</dbReference>
<proteinExistence type="predicted"/>
<protein>
    <submittedName>
        <fullName evidence="2">Uncharacterized protein</fullName>
    </submittedName>
</protein>
<keyword evidence="1" id="KW-0472">Membrane</keyword>
<feature type="transmembrane region" description="Helical" evidence="1">
    <location>
        <begin position="68"/>
        <end position="86"/>
    </location>
</feature>
<dbReference type="EMBL" id="JBBPBM010000013">
    <property type="protein sequence ID" value="KAK8561682.1"/>
    <property type="molecule type" value="Genomic_DNA"/>
</dbReference>
<organism evidence="2 3">
    <name type="scientific">Hibiscus sabdariffa</name>
    <name type="common">roselle</name>
    <dbReference type="NCBI Taxonomy" id="183260"/>
    <lineage>
        <taxon>Eukaryota</taxon>
        <taxon>Viridiplantae</taxon>
        <taxon>Streptophyta</taxon>
        <taxon>Embryophyta</taxon>
        <taxon>Tracheophyta</taxon>
        <taxon>Spermatophyta</taxon>
        <taxon>Magnoliopsida</taxon>
        <taxon>eudicotyledons</taxon>
        <taxon>Gunneridae</taxon>
        <taxon>Pentapetalae</taxon>
        <taxon>rosids</taxon>
        <taxon>malvids</taxon>
        <taxon>Malvales</taxon>
        <taxon>Malvaceae</taxon>
        <taxon>Malvoideae</taxon>
        <taxon>Hibiscus</taxon>
    </lineage>
</organism>
<gene>
    <name evidence="2" type="ORF">V6N12_048746</name>
</gene>
<keyword evidence="1" id="KW-1133">Transmembrane helix</keyword>
<evidence type="ECO:0000313" key="2">
    <source>
        <dbReference type="EMBL" id="KAK8561682.1"/>
    </source>
</evidence>
<keyword evidence="1" id="KW-0812">Transmembrane</keyword>
<evidence type="ECO:0000313" key="3">
    <source>
        <dbReference type="Proteomes" id="UP001472677"/>
    </source>
</evidence>
<comment type="caution">
    <text evidence="2">The sequence shown here is derived from an EMBL/GenBank/DDBJ whole genome shotgun (WGS) entry which is preliminary data.</text>
</comment>
<dbReference type="InterPro" id="IPR036259">
    <property type="entry name" value="MFS_trans_sf"/>
</dbReference>
<keyword evidence="3" id="KW-1185">Reference proteome</keyword>
<reference evidence="2 3" key="1">
    <citation type="journal article" date="2024" name="G3 (Bethesda)">
        <title>Genome assembly of Hibiscus sabdariffa L. provides insights into metabolisms of medicinal natural products.</title>
        <authorList>
            <person name="Kim T."/>
        </authorList>
    </citation>
    <scope>NUCLEOTIDE SEQUENCE [LARGE SCALE GENOMIC DNA]</scope>
    <source>
        <strain evidence="2">TK-2024</strain>
        <tissue evidence="2">Old leaves</tissue>
    </source>
</reference>
<evidence type="ECO:0000256" key="1">
    <source>
        <dbReference type="SAM" id="Phobius"/>
    </source>
</evidence>
<name>A0ABR2EI67_9ROSI</name>
<sequence>MSTPLDSTKETGRISVENRTLFFAALSLTTLGISGLRPSLPPFLEKNCEIIDKQKENIEGKARGLRSGVYSVFIIALVAVSSMSYINRWSIKFGLPAICTTATTRIEGQQAPNSIASFLLRDMQKLQ</sequence>